<dbReference type="InterPro" id="IPR036345">
    <property type="entry name" value="ExoRNase_PH_dom2_sf"/>
</dbReference>
<name>A0ABM6NA37_PSEO7</name>
<dbReference type="InterPro" id="IPR001247">
    <property type="entry name" value="ExoRNase_PH_dom1"/>
</dbReference>
<keyword evidence="6 7" id="KW-0694">RNA-binding</keyword>
<reference evidence="9 10" key="1">
    <citation type="submission" date="2015-06" db="EMBL/GenBank/DDBJ databases">
        <authorList>
            <person name="Xie B.-B."/>
            <person name="Rong J.-C."/>
            <person name="Qin Q.-L."/>
            <person name="Zhang Y.-Z."/>
        </authorList>
    </citation>
    <scope>NUCLEOTIDE SEQUENCE [LARGE SCALE GENOMIC DNA]</scope>
    <source>
        <strain evidence="9 10">JCM 20779</strain>
    </source>
</reference>
<dbReference type="PROSITE" id="PS50126">
    <property type="entry name" value="S1"/>
    <property type="match status" value="1"/>
</dbReference>
<gene>
    <name evidence="9" type="ORF">PPIS_a0217</name>
</gene>
<evidence type="ECO:0000313" key="9">
    <source>
        <dbReference type="EMBL" id="ATD05567.1"/>
    </source>
</evidence>
<accession>A0ABM6NA37</accession>
<dbReference type="PANTHER" id="PTHR11252:SF0">
    <property type="entry name" value="POLYRIBONUCLEOTIDE NUCLEOTIDYLTRANSFERASE 1, MITOCHONDRIAL"/>
    <property type="match status" value="1"/>
</dbReference>
<evidence type="ECO:0000256" key="1">
    <source>
        <dbReference type="ARBA" id="ARBA00007404"/>
    </source>
</evidence>
<dbReference type="SUPFAM" id="SSF54791">
    <property type="entry name" value="Eukaryotic type KH-domain (KH-domain type I)"/>
    <property type="match status" value="1"/>
</dbReference>
<dbReference type="CDD" id="cd02393">
    <property type="entry name" value="KH-I_PNPase"/>
    <property type="match status" value="1"/>
</dbReference>
<keyword evidence="10" id="KW-1185">Reference proteome</keyword>
<dbReference type="Pfam" id="PF01138">
    <property type="entry name" value="RNase_PH"/>
    <property type="match status" value="1"/>
</dbReference>
<dbReference type="SUPFAM" id="SSF54211">
    <property type="entry name" value="Ribosomal protein S5 domain 2-like"/>
    <property type="match status" value="1"/>
</dbReference>
<dbReference type="InterPro" id="IPR004087">
    <property type="entry name" value="KH_dom"/>
</dbReference>
<proteinExistence type="inferred from homology"/>
<dbReference type="Pfam" id="PF00575">
    <property type="entry name" value="S1"/>
    <property type="match status" value="1"/>
</dbReference>
<dbReference type="InterPro" id="IPR004088">
    <property type="entry name" value="KH_dom_type_1"/>
</dbReference>
<organism evidence="9 10">
    <name type="scientific">Pseudoalteromonas piscicida</name>
    <dbReference type="NCBI Taxonomy" id="43662"/>
    <lineage>
        <taxon>Bacteria</taxon>
        <taxon>Pseudomonadati</taxon>
        <taxon>Pseudomonadota</taxon>
        <taxon>Gammaproteobacteria</taxon>
        <taxon>Alteromonadales</taxon>
        <taxon>Pseudoalteromonadaceae</taxon>
        <taxon>Pseudoalteromonas</taxon>
    </lineage>
</organism>
<evidence type="ECO:0000256" key="5">
    <source>
        <dbReference type="ARBA" id="ARBA00022842"/>
    </source>
</evidence>
<evidence type="ECO:0000259" key="8">
    <source>
        <dbReference type="PROSITE" id="PS50126"/>
    </source>
</evidence>
<dbReference type="EMBL" id="CP011924">
    <property type="protein sequence ID" value="ATD05567.1"/>
    <property type="molecule type" value="Genomic_DNA"/>
</dbReference>
<dbReference type="PROSITE" id="PS50084">
    <property type="entry name" value="KH_TYPE_1"/>
    <property type="match status" value="1"/>
</dbReference>
<dbReference type="Pfam" id="PF00013">
    <property type="entry name" value="KH_1"/>
    <property type="match status" value="1"/>
</dbReference>
<dbReference type="SMART" id="SM00322">
    <property type="entry name" value="KH"/>
    <property type="match status" value="1"/>
</dbReference>
<dbReference type="Proteomes" id="UP000016521">
    <property type="component" value="Chromosome I"/>
</dbReference>
<dbReference type="Gene3D" id="3.30.230.70">
    <property type="entry name" value="GHMP Kinase, N-terminal domain"/>
    <property type="match status" value="1"/>
</dbReference>
<dbReference type="EC" id="2.7.7.8" evidence="2"/>
<dbReference type="InterPro" id="IPR003029">
    <property type="entry name" value="S1_domain"/>
</dbReference>
<dbReference type="SUPFAM" id="SSF55666">
    <property type="entry name" value="Ribonuclease PH domain 2-like"/>
    <property type="match status" value="1"/>
</dbReference>
<dbReference type="SMART" id="SM00316">
    <property type="entry name" value="S1"/>
    <property type="match status" value="1"/>
</dbReference>
<dbReference type="InterPro" id="IPR012162">
    <property type="entry name" value="PNPase"/>
</dbReference>
<keyword evidence="3" id="KW-0808">Transferase</keyword>
<feature type="domain" description="S1 motif" evidence="8">
    <location>
        <begin position="208"/>
        <end position="276"/>
    </location>
</feature>
<dbReference type="Gene3D" id="2.40.50.140">
    <property type="entry name" value="Nucleic acid-binding proteins"/>
    <property type="match status" value="1"/>
</dbReference>
<evidence type="ECO:0000313" key="10">
    <source>
        <dbReference type="Proteomes" id="UP000016521"/>
    </source>
</evidence>
<sequence length="292" mass="31145">MPTLAEFPYSVRVVSEITESNGSSSMASVCGTSLALMNAGVPVKASVAGIAMGLVKEGEDFVVLSDILGDEDHLGDMDFKVAGTANGVTALQMDIKIEGITKEIMQIALRQAKAARLHILGVMDQAISAPSEELSEFAPRIYTMKIPAKKIAEVIGKGGATIRQLTEETDTTIEIEDDGTIKIAATNGNSAQAAISRIEALTAELEVGTLYTGKVIRIVDFGAFVNVLPGKDGLVHISQISEERVNNVSDHLTVGQEVKVKVLEVDRQGRVRLSIKEAQEKKAEQPKEEGAE</sequence>
<dbReference type="InterPro" id="IPR020568">
    <property type="entry name" value="Ribosomal_Su5_D2-typ_SF"/>
</dbReference>
<dbReference type="SUPFAM" id="SSF50249">
    <property type="entry name" value="Nucleic acid-binding proteins"/>
    <property type="match status" value="1"/>
</dbReference>
<evidence type="ECO:0000256" key="6">
    <source>
        <dbReference type="ARBA" id="ARBA00022884"/>
    </source>
</evidence>
<dbReference type="InterPro" id="IPR027408">
    <property type="entry name" value="PNPase/RNase_PH_dom_sf"/>
</dbReference>
<keyword evidence="5" id="KW-0460">Magnesium</keyword>
<dbReference type="InterPro" id="IPR012340">
    <property type="entry name" value="NA-bd_OB-fold"/>
</dbReference>
<evidence type="ECO:0000256" key="4">
    <source>
        <dbReference type="ARBA" id="ARBA00022695"/>
    </source>
</evidence>
<keyword evidence="4" id="KW-0548">Nucleotidyltransferase</keyword>
<dbReference type="CDD" id="cd04472">
    <property type="entry name" value="S1_PNPase"/>
    <property type="match status" value="1"/>
</dbReference>
<evidence type="ECO:0000256" key="7">
    <source>
        <dbReference type="PROSITE-ProRule" id="PRU00117"/>
    </source>
</evidence>
<comment type="similarity">
    <text evidence="1">Belongs to the polyribonucleotide nucleotidyltransferase family.</text>
</comment>
<dbReference type="Gene3D" id="3.30.1370.10">
    <property type="entry name" value="K Homology domain, type 1"/>
    <property type="match status" value="1"/>
</dbReference>
<dbReference type="InterPro" id="IPR036612">
    <property type="entry name" value="KH_dom_type_1_sf"/>
</dbReference>
<dbReference type="PANTHER" id="PTHR11252">
    <property type="entry name" value="POLYRIBONUCLEOTIDE NUCLEOTIDYLTRANSFERASE"/>
    <property type="match status" value="1"/>
</dbReference>
<protein>
    <recommendedName>
        <fullName evidence="2">polyribonucleotide nucleotidyltransferase</fullName>
        <ecNumber evidence="2">2.7.7.8</ecNumber>
    </recommendedName>
</protein>
<evidence type="ECO:0000256" key="3">
    <source>
        <dbReference type="ARBA" id="ARBA00022679"/>
    </source>
</evidence>
<evidence type="ECO:0000256" key="2">
    <source>
        <dbReference type="ARBA" id="ARBA00012416"/>
    </source>
</evidence>